<dbReference type="PANTHER" id="PTHR37540">
    <property type="entry name" value="TRANSCRIPTION FACTOR (ACR-2), PUTATIVE-RELATED-RELATED"/>
    <property type="match status" value="1"/>
</dbReference>
<name>A0AAV9Q7Y6_9PEZI</name>
<dbReference type="Proteomes" id="UP001345827">
    <property type="component" value="Unassembled WGS sequence"/>
</dbReference>
<evidence type="ECO:0000256" key="1">
    <source>
        <dbReference type="SAM" id="MobiDB-lite"/>
    </source>
</evidence>
<dbReference type="AlphaFoldDB" id="A0AAV9Q7Y6"/>
<dbReference type="PANTHER" id="PTHR37540:SF5">
    <property type="entry name" value="TRANSCRIPTION FACTOR DOMAIN-CONTAINING PROTEIN"/>
    <property type="match status" value="1"/>
</dbReference>
<feature type="region of interest" description="Disordered" evidence="1">
    <location>
        <begin position="1"/>
        <end position="27"/>
    </location>
</feature>
<accession>A0AAV9Q7Y6</accession>
<evidence type="ECO:0000313" key="2">
    <source>
        <dbReference type="EMBL" id="KAK5536681.1"/>
    </source>
</evidence>
<proteinExistence type="predicted"/>
<reference evidence="2 3" key="1">
    <citation type="submission" date="2023-06" db="EMBL/GenBank/DDBJ databases">
        <title>Black Yeasts Isolated from many extreme environments.</title>
        <authorList>
            <person name="Coleine C."/>
            <person name="Stajich J.E."/>
            <person name="Selbmann L."/>
        </authorList>
    </citation>
    <scope>NUCLEOTIDE SEQUENCE [LARGE SCALE GENOMIC DNA]</scope>
    <source>
        <strain evidence="2 3">CCFEE 5887</strain>
    </source>
</reference>
<gene>
    <name evidence="2" type="ORF">LTR25_005355</name>
</gene>
<sequence length="573" mass="65755">MPSRRNYQGGFVFVNGDGSTPKDLAYRDKVRRQVSDYRRWKKRQRTRQLLESSKFLENVRQDDMDDSPPESSTTTKRPILPPLSSSPVRSMGLGKIPHLLEILLHNGNSDPFDALPEQVTATVNALLAFERDCVYPAIKKMEYHITPRETTFSSTWYVETKAYLYDGMAVHSYLSRIATNMYMVTGASEYLDAAHEFRYKGVTALRKYLDSTPNIDVLRLYRGLLILLFADSVLGDRHAMDVHVAILKDIFNSHYHTLTVAPSFNLHHFISIIYHDVQNAVVGLSRISFDLGPKGWVVGQFVPLWNMVSASLGPHMIHRVRNFNSPLSHGLQTLFVDVQEIIDIIVTIRKDPSLIDRFTWFHVISKITLAVGRLMTHYADLDVDKVLSSGVPDHTTPEQPLWLVKLEEAAAALCAIYWVREIGGIENVYLSHEMRMFTANPIIMAKLRTILEHMSAHFECYSTSRERCHPQLLVWVLWTGATTERSMQTSIEPPYPGPGPKRIDDTDWFLRQFCCLTEHMRMTSWSECRDMLERFLSMRDLDRLGNNNWCMDHFGASKSEQARPSSSHIWADT</sequence>
<evidence type="ECO:0000313" key="3">
    <source>
        <dbReference type="Proteomes" id="UP001345827"/>
    </source>
</evidence>
<comment type="caution">
    <text evidence="2">The sequence shown here is derived from an EMBL/GenBank/DDBJ whole genome shotgun (WGS) entry which is preliminary data.</text>
</comment>
<feature type="region of interest" description="Disordered" evidence="1">
    <location>
        <begin position="55"/>
        <end position="85"/>
    </location>
</feature>
<keyword evidence="3" id="KW-1185">Reference proteome</keyword>
<dbReference type="EMBL" id="JAXLQG010000008">
    <property type="protein sequence ID" value="KAK5536681.1"/>
    <property type="molecule type" value="Genomic_DNA"/>
</dbReference>
<organism evidence="2 3">
    <name type="scientific">Vermiconidia calcicola</name>
    <dbReference type="NCBI Taxonomy" id="1690605"/>
    <lineage>
        <taxon>Eukaryota</taxon>
        <taxon>Fungi</taxon>
        <taxon>Dikarya</taxon>
        <taxon>Ascomycota</taxon>
        <taxon>Pezizomycotina</taxon>
        <taxon>Dothideomycetes</taxon>
        <taxon>Dothideomycetidae</taxon>
        <taxon>Mycosphaerellales</taxon>
        <taxon>Extremaceae</taxon>
        <taxon>Vermiconidia</taxon>
    </lineage>
</organism>
<protein>
    <submittedName>
        <fullName evidence="2">Uncharacterized protein</fullName>
    </submittedName>
</protein>